<dbReference type="InterPro" id="IPR050301">
    <property type="entry name" value="NTE"/>
</dbReference>
<accession>D9S329</accession>
<reference evidence="6 7" key="1">
    <citation type="journal article" date="2010" name="Stand. Genomic Sci.">
        <title>Complete genome sequence of Thermosediminibacter oceani type strain (JW/IW-1228P).</title>
        <authorList>
            <person name="Pitluck S."/>
            <person name="Yasawong M."/>
            <person name="Munk C."/>
            <person name="Nolan M."/>
            <person name="Lapidus A."/>
            <person name="Lucas S."/>
            <person name="Glavina Del Rio T."/>
            <person name="Tice H."/>
            <person name="Cheng J.F."/>
            <person name="Bruce D."/>
            <person name="Detter C."/>
            <person name="Tapia R."/>
            <person name="Han C."/>
            <person name="Goodwin L."/>
            <person name="Liolios K."/>
            <person name="Ivanova N."/>
            <person name="Mavromatis K."/>
            <person name="Mikhailova N."/>
            <person name="Pati A."/>
            <person name="Chen A."/>
            <person name="Palaniappan K."/>
            <person name="Land M."/>
            <person name="Hauser L."/>
            <person name="Chang Y.J."/>
            <person name="Jeffries C.D."/>
            <person name="Rohde M."/>
            <person name="Spring S."/>
            <person name="Sikorski J."/>
            <person name="Goker M."/>
            <person name="Woyke T."/>
            <person name="Bristow J."/>
            <person name="Eisen J.A."/>
            <person name="Markowitz V."/>
            <person name="Hugenholtz P."/>
            <person name="Kyrpides N.C."/>
            <person name="Klenk H.P."/>
        </authorList>
    </citation>
    <scope>NUCLEOTIDE SEQUENCE [LARGE SCALE GENOMIC DNA]</scope>
    <source>
        <strain evidence="7">ATCC BAA-1034 / DSM 16646 / JW/IW-1228P</strain>
    </source>
</reference>
<sequence>MKTRPVVGLALGSGAAKGYAHIGVIEVLEKHRIPIDIITGSSIGSLIGALYASGMSVDYIKSMAYHIKRRHWLDISFPRMGLIAGNKVENMLKLLTGNRNFDELKIPLGVVATDLRSKKSVLIREGNVASAVRASIAIPGIFCPMIKDGMVLVDGGVLERVPGQAARAMGADIVIGVELGFNGKSSLDNIYDILIRTFEVMGEELQALKGYDCDVLITPNLKGVNPMAFGEPERCIQEGVRATEAVVPKILSLLEGKVDNR</sequence>
<dbReference type="PROSITE" id="PS51635">
    <property type="entry name" value="PNPLA"/>
    <property type="match status" value="1"/>
</dbReference>
<dbReference type="Gene3D" id="3.40.1090.10">
    <property type="entry name" value="Cytosolic phospholipase A2 catalytic domain"/>
    <property type="match status" value="2"/>
</dbReference>
<name>D9S329_THEOJ</name>
<gene>
    <name evidence="6" type="ordered locus">Toce_1044</name>
</gene>
<evidence type="ECO:0000256" key="3">
    <source>
        <dbReference type="ARBA" id="ARBA00023098"/>
    </source>
</evidence>
<dbReference type="eggNOG" id="COG1752">
    <property type="taxonomic scope" value="Bacteria"/>
</dbReference>
<dbReference type="EMBL" id="CP002131">
    <property type="protein sequence ID" value="ADL07806.1"/>
    <property type="molecule type" value="Genomic_DNA"/>
</dbReference>
<dbReference type="GO" id="GO:0016787">
    <property type="term" value="F:hydrolase activity"/>
    <property type="evidence" value="ECO:0007669"/>
    <property type="project" value="UniProtKB-UniRule"/>
</dbReference>
<evidence type="ECO:0000256" key="2">
    <source>
        <dbReference type="ARBA" id="ARBA00022963"/>
    </source>
</evidence>
<dbReference type="PANTHER" id="PTHR14226:SF76">
    <property type="entry name" value="NTE FAMILY PROTEIN RSSA"/>
    <property type="match status" value="1"/>
</dbReference>
<dbReference type="RefSeq" id="WP_013275846.1">
    <property type="nucleotide sequence ID" value="NC_014377.1"/>
</dbReference>
<evidence type="ECO:0000313" key="7">
    <source>
        <dbReference type="Proteomes" id="UP000000272"/>
    </source>
</evidence>
<keyword evidence="3 4" id="KW-0443">Lipid metabolism</keyword>
<keyword evidence="2 4" id="KW-0442">Lipid degradation</keyword>
<evidence type="ECO:0000256" key="1">
    <source>
        <dbReference type="ARBA" id="ARBA00022801"/>
    </source>
</evidence>
<evidence type="ECO:0000313" key="6">
    <source>
        <dbReference type="EMBL" id="ADL07806.1"/>
    </source>
</evidence>
<dbReference type="HOGENOM" id="CLU_047251_0_1_9"/>
<keyword evidence="1 4" id="KW-0378">Hydrolase</keyword>
<evidence type="ECO:0000259" key="5">
    <source>
        <dbReference type="PROSITE" id="PS51635"/>
    </source>
</evidence>
<dbReference type="InterPro" id="IPR016035">
    <property type="entry name" value="Acyl_Trfase/lysoPLipase"/>
</dbReference>
<proteinExistence type="predicted"/>
<keyword evidence="7" id="KW-1185">Reference proteome</keyword>
<dbReference type="Proteomes" id="UP000000272">
    <property type="component" value="Chromosome"/>
</dbReference>
<organism evidence="6 7">
    <name type="scientific">Thermosediminibacter oceani (strain ATCC BAA-1034 / DSM 16646 / JW/IW-1228P)</name>
    <dbReference type="NCBI Taxonomy" id="555079"/>
    <lineage>
        <taxon>Bacteria</taxon>
        <taxon>Bacillati</taxon>
        <taxon>Bacillota</taxon>
        <taxon>Clostridia</taxon>
        <taxon>Thermosediminibacterales</taxon>
        <taxon>Thermosediminibacteraceae</taxon>
        <taxon>Thermosediminibacter</taxon>
    </lineage>
</organism>
<comment type="caution">
    <text evidence="4">Lacks conserved residue(s) required for the propagation of feature annotation.</text>
</comment>
<dbReference type="Pfam" id="PF01734">
    <property type="entry name" value="Patatin"/>
    <property type="match status" value="1"/>
</dbReference>
<evidence type="ECO:0000256" key="4">
    <source>
        <dbReference type="PROSITE-ProRule" id="PRU01161"/>
    </source>
</evidence>
<feature type="short sequence motif" description="DGA/G" evidence="4">
    <location>
        <begin position="154"/>
        <end position="156"/>
    </location>
</feature>
<dbReference type="PANTHER" id="PTHR14226">
    <property type="entry name" value="NEUROPATHY TARGET ESTERASE/SWISS CHEESE D.MELANOGASTER"/>
    <property type="match status" value="1"/>
</dbReference>
<dbReference type="AlphaFoldDB" id="D9S329"/>
<protein>
    <submittedName>
        <fullName evidence="6">Patatin</fullName>
    </submittedName>
</protein>
<dbReference type="GO" id="GO:0016042">
    <property type="term" value="P:lipid catabolic process"/>
    <property type="evidence" value="ECO:0007669"/>
    <property type="project" value="UniProtKB-UniRule"/>
</dbReference>
<dbReference type="InterPro" id="IPR002641">
    <property type="entry name" value="PNPLA_dom"/>
</dbReference>
<feature type="short sequence motif" description="GXSXG" evidence="4">
    <location>
        <begin position="40"/>
        <end position="44"/>
    </location>
</feature>
<dbReference type="KEGG" id="toc:Toce_1044"/>
<feature type="active site" description="Proton acceptor" evidence="4">
    <location>
        <position position="154"/>
    </location>
</feature>
<dbReference type="SUPFAM" id="SSF52151">
    <property type="entry name" value="FabD/lysophospholipase-like"/>
    <property type="match status" value="1"/>
</dbReference>
<feature type="active site" description="Nucleophile" evidence="4">
    <location>
        <position position="42"/>
    </location>
</feature>
<feature type="domain" description="PNPLA" evidence="5">
    <location>
        <begin position="9"/>
        <end position="167"/>
    </location>
</feature>
<dbReference type="STRING" id="555079.Toce_1044"/>